<proteinExistence type="predicted"/>
<dbReference type="RefSeq" id="WP_390870546.1">
    <property type="nucleotide sequence ID" value="NZ_CP128652.1"/>
</dbReference>
<dbReference type="Proteomes" id="UP001305220">
    <property type="component" value="Chromosome"/>
</dbReference>
<reference evidence="1" key="1">
    <citation type="submission" date="2023-09" db="EMBL/GenBank/DDBJ databases">
        <title>Arcobacter tbilisiensis sp. nov. isolated from chicken meat in Tbilisi, Georgia.</title>
        <authorList>
            <person name="Matthias R."/>
            <person name="Zautner A.E."/>
        </authorList>
    </citation>
    <scope>NUCLEOTIDE SEQUENCE</scope>
    <source>
        <strain evidence="1">LEO 62</strain>
    </source>
</reference>
<name>A0AA96IJI9_9BACT</name>
<dbReference type="EMBL" id="CP134856">
    <property type="protein sequence ID" value="WNL34323.1"/>
    <property type="molecule type" value="Genomic_DNA"/>
</dbReference>
<sequence length="143" mass="17005">MQHVVSQLITKKQELLGELKFHREKVEQTEEILKSIDLSIKVFDPDFKIENIKAKNLYKKKHYFKHGESHRLILDLFRKDFKPKTTTDITIELMKLKKLDYENLELLENVQKSIIRTLHNQEKQGLLKSGYKGVDNILTWSLK</sequence>
<protein>
    <submittedName>
        <fullName evidence="1">Uncharacterized protein</fullName>
    </submittedName>
</protein>
<gene>
    <name evidence="1" type="ORF">RMP68_01635</name>
</gene>
<dbReference type="AlphaFoldDB" id="A0AA96IJI9"/>
<evidence type="ECO:0000313" key="1">
    <source>
        <dbReference type="EMBL" id="WNL34323.1"/>
    </source>
</evidence>
<accession>A0AA96IJI9</accession>
<organism evidence="1">
    <name type="scientific">Arcobacter cryaerophilus gv. pseudocryaerophilus</name>
    <dbReference type="NCBI Taxonomy" id="2933791"/>
    <lineage>
        <taxon>Bacteria</taxon>
        <taxon>Pseudomonadati</taxon>
        <taxon>Campylobacterota</taxon>
        <taxon>Epsilonproteobacteria</taxon>
        <taxon>Campylobacterales</taxon>
        <taxon>Arcobacteraceae</taxon>
        <taxon>Aliarcobacter</taxon>
    </lineage>
</organism>